<reference evidence="9" key="1">
    <citation type="journal article" date="2019" name="Int. J. Syst. Evol. Microbiol.">
        <title>The Global Catalogue of Microorganisms (GCM) 10K type strain sequencing project: providing services to taxonomists for standard genome sequencing and annotation.</title>
        <authorList>
            <consortium name="The Broad Institute Genomics Platform"/>
            <consortium name="The Broad Institute Genome Sequencing Center for Infectious Disease"/>
            <person name="Wu L."/>
            <person name="Ma J."/>
        </authorList>
    </citation>
    <scope>NUCLEOTIDE SEQUENCE [LARGE SCALE GENOMIC DNA]</scope>
    <source>
        <strain evidence="9">CECT 7131</strain>
    </source>
</reference>
<feature type="transmembrane region" description="Helical" evidence="6">
    <location>
        <begin position="458"/>
        <end position="479"/>
    </location>
</feature>
<dbReference type="EMBL" id="JAUFPN010000310">
    <property type="protein sequence ID" value="MDN3568887.1"/>
    <property type="molecule type" value="Genomic_DNA"/>
</dbReference>
<keyword evidence="4 6" id="KW-1133">Transmembrane helix</keyword>
<dbReference type="Gene3D" id="3.40.50.300">
    <property type="entry name" value="P-loop containing nucleotide triphosphate hydrolases"/>
    <property type="match status" value="1"/>
</dbReference>
<keyword evidence="5 6" id="KW-0472">Membrane</keyword>
<dbReference type="Proteomes" id="UP001529369">
    <property type="component" value="Unassembled WGS sequence"/>
</dbReference>
<evidence type="ECO:0000256" key="1">
    <source>
        <dbReference type="ARBA" id="ARBA00004651"/>
    </source>
</evidence>
<dbReference type="InterPro" id="IPR050445">
    <property type="entry name" value="Bact_polysacc_biosynth/exp"/>
</dbReference>
<evidence type="ECO:0000256" key="3">
    <source>
        <dbReference type="ARBA" id="ARBA00022692"/>
    </source>
</evidence>
<dbReference type="Pfam" id="PF02706">
    <property type="entry name" value="Wzz"/>
    <property type="match status" value="1"/>
</dbReference>
<dbReference type="SUPFAM" id="SSF52540">
    <property type="entry name" value="P-loop containing nucleoside triphosphate hydrolases"/>
    <property type="match status" value="1"/>
</dbReference>
<evidence type="ECO:0000313" key="8">
    <source>
        <dbReference type="EMBL" id="MDN3568887.1"/>
    </source>
</evidence>
<keyword evidence="9" id="KW-1185">Reference proteome</keyword>
<comment type="caution">
    <text evidence="8">The sequence shown here is derived from an EMBL/GenBank/DDBJ whole genome shotgun (WGS) entry which is preliminary data.</text>
</comment>
<dbReference type="PANTHER" id="PTHR32309:SF13">
    <property type="entry name" value="FERRIC ENTEROBACTIN TRANSPORT PROTEIN FEPE"/>
    <property type="match status" value="1"/>
</dbReference>
<organism evidence="8 9">
    <name type="scientific">Paeniroseomonas aquatica</name>
    <dbReference type="NCBI Taxonomy" id="373043"/>
    <lineage>
        <taxon>Bacteria</taxon>
        <taxon>Pseudomonadati</taxon>
        <taxon>Pseudomonadota</taxon>
        <taxon>Alphaproteobacteria</taxon>
        <taxon>Acetobacterales</taxon>
        <taxon>Acetobacteraceae</taxon>
        <taxon>Paeniroseomonas</taxon>
    </lineage>
</organism>
<feature type="domain" description="Polysaccharide chain length determinant N-terminal" evidence="7">
    <location>
        <begin position="34"/>
        <end position="118"/>
    </location>
</feature>
<evidence type="ECO:0000256" key="6">
    <source>
        <dbReference type="SAM" id="Phobius"/>
    </source>
</evidence>
<evidence type="ECO:0000313" key="9">
    <source>
        <dbReference type="Proteomes" id="UP001529369"/>
    </source>
</evidence>
<keyword evidence="2" id="KW-1003">Cell membrane</keyword>
<feature type="transmembrane region" description="Helical" evidence="6">
    <location>
        <begin position="41"/>
        <end position="61"/>
    </location>
</feature>
<evidence type="ECO:0000256" key="4">
    <source>
        <dbReference type="ARBA" id="ARBA00022989"/>
    </source>
</evidence>
<accession>A0ABT8AGK2</accession>
<name>A0ABT8AGK2_9PROT</name>
<protein>
    <submittedName>
        <fullName evidence="8">Exopolysaccharide transport family protein</fullName>
    </submittedName>
</protein>
<dbReference type="RefSeq" id="WP_290321009.1">
    <property type="nucleotide sequence ID" value="NZ_JAUFPN010000310.1"/>
</dbReference>
<dbReference type="InterPro" id="IPR003856">
    <property type="entry name" value="LPS_length_determ_N"/>
</dbReference>
<dbReference type="PANTHER" id="PTHR32309">
    <property type="entry name" value="TYROSINE-PROTEIN KINASE"/>
    <property type="match status" value="1"/>
</dbReference>
<evidence type="ECO:0000256" key="2">
    <source>
        <dbReference type="ARBA" id="ARBA00022475"/>
    </source>
</evidence>
<proteinExistence type="predicted"/>
<gene>
    <name evidence="8" type="ORF">QWZ14_31300</name>
</gene>
<sequence length="762" mass="81058">MAVDRHPYTLALDPRLAAVPARSHREQLAAGTLAAVWRRRWLVLGCLLLSAAGVVLALALLPRMYAGEATLQLDLTQRDSGRATSQAPSIMLDPGALVQNEARILRSRPLIRAVVEELGLAEAPGAAARGLLPPGWMPWLRQALGLPPEQGGSEDPALLRRDLVVKDLLSRLAVATDNRSYLVTITYLARDPVLAARVANAVAEIYLRREAQERTDAARRLIDWSDGQIRESSEALHRLEAEIAAFRERTGMLEPGRLDPGGDVENVNQQRLRSLIAQLNNAVLARMNEERRLARVQESLAAGGMPSAADLQGSSVIPALLDRQVLAQRDLGQLRTRLGAQHPSVAEAQAGLVEIGQRLAQEMRRAGSVVAAELAAARRTEAELRGDVEALQRTMIAGKADEAELRTLQTNAQATRDRLGALQRGKEQMLAAAATGDAAASLVVPAEPVRFPASPKPLIVGLLGLLGGGLLGIGAALLLERRDLGLRSSAELDPVTDPRCLGMVPWLPRADLAALLRDGAAAAPGTAAFQEAVRAAGAGVGLFEIRPAARVVLVTSALPGEGRSTFCAALARSLAAAGRRVLVIDGTAAGAAPGLAIDLAPPPEGQVEGQAGGQAMRLPDAAMAGAVPVVRRSLVCPAGTDAVATAGFRSLLDEARERFDVILVEAAPVMLMADAMILGRVADTVIHVVRWAGTRKRVVRAALQRLREHAVNVDGLVLAQVHLRRHAALRVLDQGTFYRKERGFYERLAGRGRPRGRPEGVA</sequence>
<comment type="subcellular location">
    <subcellularLocation>
        <location evidence="1">Cell membrane</location>
        <topology evidence="1">Multi-pass membrane protein</topology>
    </subcellularLocation>
</comment>
<keyword evidence="3 6" id="KW-0812">Transmembrane</keyword>
<dbReference type="InterPro" id="IPR027417">
    <property type="entry name" value="P-loop_NTPase"/>
</dbReference>
<evidence type="ECO:0000259" key="7">
    <source>
        <dbReference type="Pfam" id="PF02706"/>
    </source>
</evidence>
<evidence type="ECO:0000256" key="5">
    <source>
        <dbReference type="ARBA" id="ARBA00023136"/>
    </source>
</evidence>